<proteinExistence type="predicted"/>
<reference evidence="2" key="2">
    <citation type="submission" date="2015-06" db="UniProtKB">
        <authorList>
            <consortium name="EnsemblMetazoa"/>
        </authorList>
    </citation>
    <scope>IDENTIFICATION</scope>
</reference>
<name>T1KAN3_TETUR</name>
<evidence type="ECO:0000313" key="3">
    <source>
        <dbReference type="Proteomes" id="UP000015104"/>
    </source>
</evidence>
<dbReference type="EnsemblMetazoa" id="tetur08g01060.1">
    <property type="protein sequence ID" value="tetur08g01060.1"/>
    <property type="gene ID" value="tetur08g01060"/>
</dbReference>
<dbReference type="AlphaFoldDB" id="T1KAN3"/>
<evidence type="ECO:0000313" key="2">
    <source>
        <dbReference type="EnsemblMetazoa" id="tetur08g01060.1"/>
    </source>
</evidence>
<dbReference type="Proteomes" id="UP000015104">
    <property type="component" value="Unassembled WGS sequence"/>
</dbReference>
<accession>T1KAN3</accession>
<feature type="region of interest" description="Disordered" evidence="1">
    <location>
        <begin position="1"/>
        <end position="32"/>
    </location>
</feature>
<dbReference type="HOGENOM" id="CLU_3392800_0_0_1"/>
<protein>
    <submittedName>
        <fullName evidence="2">Uncharacterized protein</fullName>
    </submittedName>
</protein>
<sequence>MRKEQNEVKLRDNSLAKSLLKMKGKNGSASTL</sequence>
<keyword evidence="3" id="KW-1185">Reference proteome</keyword>
<feature type="compositionally biased region" description="Basic and acidic residues" evidence="1">
    <location>
        <begin position="1"/>
        <end position="14"/>
    </location>
</feature>
<dbReference type="EMBL" id="CAEY01001941">
    <property type="status" value="NOT_ANNOTATED_CDS"/>
    <property type="molecule type" value="Genomic_DNA"/>
</dbReference>
<evidence type="ECO:0000256" key="1">
    <source>
        <dbReference type="SAM" id="MobiDB-lite"/>
    </source>
</evidence>
<organism evidence="2 3">
    <name type="scientific">Tetranychus urticae</name>
    <name type="common">Two-spotted spider mite</name>
    <dbReference type="NCBI Taxonomy" id="32264"/>
    <lineage>
        <taxon>Eukaryota</taxon>
        <taxon>Metazoa</taxon>
        <taxon>Ecdysozoa</taxon>
        <taxon>Arthropoda</taxon>
        <taxon>Chelicerata</taxon>
        <taxon>Arachnida</taxon>
        <taxon>Acari</taxon>
        <taxon>Acariformes</taxon>
        <taxon>Trombidiformes</taxon>
        <taxon>Prostigmata</taxon>
        <taxon>Eleutherengona</taxon>
        <taxon>Raphignathae</taxon>
        <taxon>Tetranychoidea</taxon>
        <taxon>Tetranychidae</taxon>
        <taxon>Tetranychus</taxon>
    </lineage>
</organism>
<reference evidence="3" key="1">
    <citation type="submission" date="2011-08" db="EMBL/GenBank/DDBJ databases">
        <authorList>
            <person name="Rombauts S."/>
        </authorList>
    </citation>
    <scope>NUCLEOTIDE SEQUENCE</scope>
    <source>
        <strain evidence="3">London</strain>
    </source>
</reference>